<dbReference type="InterPro" id="IPR053957">
    <property type="entry name" value="DUF2089_Zn_ribbon"/>
</dbReference>
<protein>
    <submittedName>
        <fullName evidence="3">DUF2089 domain-containing protein</fullName>
    </submittedName>
</protein>
<dbReference type="AlphaFoldDB" id="A0A942UT79"/>
<evidence type="ECO:0000313" key="4">
    <source>
        <dbReference type="Proteomes" id="UP000724672"/>
    </source>
</evidence>
<dbReference type="EMBL" id="WSFT01000007">
    <property type="protein sequence ID" value="MBS4536980.1"/>
    <property type="molecule type" value="Genomic_DNA"/>
</dbReference>
<feature type="domain" description="DUF2089" evidence="1">
    <location>
        <begin position="42"/>
        <end position="87"/>
    </location>
</feature>
<gene>
    <name evidence="3" type="ORF">GOQ27_00815</name>
</gene>
<proteinExistence type="predicted"/>
<accession>A0A942UT79</accession>
<reference evidence="3" key="1">
    <citation type="submission" date="2019-12" db="EMBL/GenBank/DDBJ databases">
        <title>Clostridiaceae gen. nov. sp. nov., isolated from sediment in Xinjiang, China.</title>
        <authorList>
            <person name="Zhang R."/>
        </authorList>
    </citation>
    <scope>NUCLEOTIDE SEQUENCE</scope>
    <source>
        <strain evidence="3">D2Q-11</strain>
    </source>
</reference>
<keyword evidence="4" id="KW-1185">Reference proteome</keyword>
<dbReference type="InterPro" id="IPR018658">
    <property type="entry name" value="DUF2089"/>
</dbReference>
<evidence type="ECO:0000313" key="3">
    <source>
        <dbReference type="EMBL" id="MBS4536980.1"/>
    </source>
</evidence>
<organism evidence="3 4">
    <name type="scientific">Anaeromonas frigoriresistens</name>
    <dbReference type="NCBI Taxonomy" id="2683708"/>
    <lineage>
        <taxon>Bacteria</taxon>
        <taxon>Bacillati</taxon>
        <taxon>Bacillota</taxon>
        <taxon>Tissierellia</taxon>
        <taxon>Tissierellales</taxon>
        <taxon>Thermohalobacteraceae</taxon>
        <taxon>Anaeromonas</taxon>
    </lineage>
</organism>
<name>A0A942UT79_9FIRM</name>
<dbReference type="Pfam" id="PF22747">
    <property type="entry name" value="Zn_ribbon_DUF2089"/>
    <property type="match status" value="1"/>
</dbReference>
<comment type="caution">
    <text evidence="3">The sequence shown here is derived from an EMBL/GenBank/DDBJ whole genome shotgun (WGS) entry which is preliminary data.</text>
</comment>
<dbReference type="Pfam" id="PF09862">
    <property type="entry name" value="DUF2089"/>
    <property type="match status" value="1"/>
</dbReference>
<dbReference type="RefSeq" id="WP_203364913.1">
    <property type="nucleotide sequence ID" value="NZ_WSFT01000007.1"/>
</dbReference>
<evidence type="ECO:0000259" key="1">
    <source>
        <dbReference type="Pfam" id="PF09862"/>
    </source>
</evidence>
<sequence length="120" mass="13433">MKKEALGKCPVCNDNLNITRLQCNSCGTAIEGNFTQCKFCKLDDNQKDFVEVFIKNRGNIKEIEKEMGISYPTVRNKLENVIESLGYSPKSAPKMNKKEILSKLSNGEITADEAVKLLSE</sequence>
<evidence type="ECO:0000259" key="2">
    <source>
        <dbReference type="Pfam" id="PF22747"/>
    </source>
</evidence>
<dbReference type="Proteomes" id="UP000724672">
    <property type="component" value="Unassembled WGS sequence"/>
</dbReference>
<feature type="domain" description="DUF2089" evidence="2">
    <location>
        <begin position="9"/>
        <end position="40"/>
    </location>
</feature>